<dbReference type="InterPro" id="IPR032508">
    <property type="entry name" value="FecR_C"/>
</dbReference>
<feature type="domain" description="FecR protein" evidence="2">
    <location>
        <begin position="147"/>
        <end position="232"/>
    </location>
</feature>
<comment type="caution">
    <text evidence="4">The sequence shown here is derived from an EMBL/GenBank/DDBJ whole genome shotgun (WGS) entry which is preliminary data.</text>
</comment>
<dbReference type="InterPro" id="IPR012373">
    <property type="entry name" value="Ferrdict_sens_TM"/>
</dbReference>
<evidence type="ECO:0000313" key="4">
    <source>
        <dbReference type="EMBL" id="MCP1385076.1"/>
    </source>
</evidence>
<dbReference type="EMBL" id="JAMZEL010000011">
    <property type="protein sequence ID" value="MCP1385076.1"/>
    <property type="molecule type" value="Genomic_DNA"/>
</dbReference>
<dbReference type="PANTHER" id="PTHR30273">
    <property type="entry name" value="PERIPLASMIC SIGNAL SENSOR AND SIGMA FACTOR ACTIVATOR FECR-RELATED"/>
    <property type="match status" value="1"/>
</dbReference>
<dbReference type="PIRSF" id="PIRSF018266">
    <property type="entry name" value="FecR"/>
    <property type="match status" value="1"/>
</dbReference>
<feature type="domain" description="Protein FecR C-terminal" evidence="3">
    <location>
        <begin position="294"/>
        <end position="361"/>
    </location>
</feature>
<dbReference type="Proteomes" id="UP001204772">
    <property type="component" value="Unassembled WGS sequence"/>
</dbReference>
<dbReference type="InterPro" id="IPR006860">
    <property type="entry name" value="FecR"/>
</dbReference>
<keyword evidence="1" id="KW-0472">Membrane</keyword>
<keyword evidence="1" id="KW-0812">Transmembrane</keyword>
<feature type="transmembrane region" description="Helical" evidence="1">
    <location>
        <begin position="94"/>
        <end position="113"/>
    </location>
</feature>
<accession>A0ABT1FTM1</accession>
<reference evidence="4 5" key="1">
    <citation type="submission" date="2022-06" db="EMBL/GenBank/DDBJ databases">
        <title>Runella sp. S5 genome sequencing.</title>
        <authorList>
            <person name="Park S."/>
        </authorList>
    </citation>
    <scope>NUCLEOTIDE SEQUENCE [LARGE SCALE GENOMIC DNA]</scope>
    <source>
        <strain evidence="4 5">S5</strain>
    </source>
</reference>
<dbReference type="Gene3D" id="2.60.120.1440">
    <property type="match status" value="1"/>
</dbReference>
<dbReference type="PANTHER" id="PTHR30273:SF2">
    <property type="entry name" value="PROTEIN FECR"/>
    <property type="match status" value="1"/>
</dbReference>
<organism evidence="4 5">
    <name type="scientific">Runella salmonicolor</name>
    <dbReference type="NCBI Taxonomy" id="2950278"/>
    <lineage>
        <taxon>Bacteria</taxon>
        <taxon>Pseudomonadati</taxon>
        <taxon>Bacteroidota</taxon>
        <taxon>Cytophagia</taxon>
        <taxon>Cytophagales</taxon>
        <taxon>Spirosomataceae</taxon>
        <taxon>Runella</taxon>
    </lineage>
</organism>
<dbReference type="Gene3D" id="3.55.50.30">
    <property type="match status" value="1"/>
</dbReference>
<dbReference type="Pfam" id="PF04773">
    <property type="entry name" value="FecR"/>
    <property type="match status" value="1"/>
</dbReference>
<evidence type="ECO:0000313" key="5">
    <source>
        <dbReference type="Proteomes" id="UP001204772"/>
    </source>
</evidence>
<dbReference type="Pfam" id="PF16344">
    <property type="entry name" value="FecR_C"/>
    <property type="match status" value="1"/>
</dbReference>
<evidence type="ECO:0000256" key="1">
    <source>
        <dbReference type="SAM" id="Phobius"/>
    </source>
</evidence>
<evidence type="ECO:0000259" key="3">
    <source>
        <dbReference type="Pfam" id="PF16344"/>
    </source>
</evidence>
<keyword evidence="5" id="KW-1185">Reference proteome</keyword>
<gene>
    <name evidence="4" type="ORF">NCI00_21740</name>
</gene>
<evidence type="ECO:0000259" key="2">
    <source>
        <dbReference type="Pfam" id="PF04773"/>
    </source>
</evidence>
<sequence length="368" mass="41736">MKYSQFTTSDFIEDANFRRWVQNPTTESTAFWEDFIQHYPEKKQEVTVARNLLLTLEAQVEGSFSTKANEDRVFQQIQQQIGEEQEAPIRRLPVWIRWAAAASVVLVMSWWLFNRPTPTIKLTYEVNRKQSEVALLEKVNDTSKPILITLADGSSIFLSPKSKISYAKTFNEGSKREVYLSGEAFFEVAKNPNKPFFVYANELVTKVLGTSFNIKAFPEDKNVEVKVRTGRVAVAVAPKISNQPSISTREVEGIVLLPNQQAVLSRQEIRLVKSLVENPTLLSTTTPTPMRHSFVFEAAQASDVFNLIEQAYGIDIVFDEEVFSKCQFTANLTDESLYEKLDIICKSIEANYQILDAQIIISGKGCHL</sequence>
<protein>
    <submittedName>
        <fullName evidence="4">FecR domain-containing protein</fullName>
    </submittedName>
</protein>
<proteinExistence type="predicted"/>
<keyword evidence="1" id="KW-1133">Transmembrane helix</keyword>
<dbReference type="RefSeq" id="WP_253531144.1">
    <property type="nucleotide sequence ID" value="NZ_JAMZEL010000011.1"/>
</dbReference>
<name>A0ABT1FTM1_9BACT</name>